<dbReference type="SUPFAM" id="SSF46785">
    <property type="entry name" value="Winged helix' DNA-binding domain"/>
    <property type="match status" value="1"/>
</dbReference>
<protein>
    <submittedName>
        <fullName evidence="1">Winged-helix domain-containing protein</fullName>
    </submittedName>
</protein>
<organism evidence="1 2">
    <name type="scientific">Gordonia cholesterolivorans</name>
    <dbReference type="NCBI Taxonomy" id="559625"/>
    <lineage>
        <taxon>Bacteria</taxon>
        <taxon>Bacillati</taxon>
        <taxon>Actinomycetota</taxon>
        <taxon>Actinomycetes</taxon>
        <taxon>Mycobacteriales</taxon>
        <taxon>Gordoniaceae</taxon>
        <taxon>Gordonia</taxon>
    </lineage>
</organism>
<dbReference type="Gene3D" id="1.10.10.10">
    <property type="entry name" value="Winged helix-like DNA-binding domain superfamily/Winged helix DNA-binding domain"/>
    <property type="match status" value="1"/>
</dbReference>
<keyword evidence="2" id="KW-1185">Reference proteome</keyword>
<dbReference type="Proteomes" id="UP001501170">
    <property type="component" value="Unassembled WGS sequence"/>
</dbReference>
<dbReference type="InterPro" id="IPR036388">
    <property type="entry name" value="WH-like_DNA-bd_sf"/>
</dbReference>
<gene>
    <name evidence="1" type="ORF">GCM10009855_25460</name>
</gene>
<dbReference type="RefSeq" id="WP_006894185.1">
    <property type="nucleotide sequence ID" value="NZ_BAAARB010000013.1"/>
</dbReference>
<accession>A0ABP5UMR7</accession>
<reference evidence="2" key="1">
    <citation type="journal article" date="2019" name="Int. J. Syst. Evol. Microbiol.">
        <title>The Global Catalogue of Microorganisms (GCM) 10K type strain sequencing project: providing services to taxonomists for standard genome sequencing and annotation.</title>
        <authorList>
            <consortium name="The Broad Institute Genomics Platform"/>
            <consortium name="The Broad Institute Genome Sequencing Center for Infectious Disease"/>
            <person name="Wu L."/>
            <person name="Ma J."/>
        </authorList>
    </citation>
    <scope>NUCLEOTIDE SEQUENCE [LARGE SCALE GENOMIC DNA]</scope>
    <source>
        <strain evidence="2">JCM 16227</strain>
    </source>
</reference>
<evidence type="ECO:0000313" key="2">
    <source>
        <dbReference type="Proteomes" id="UP001501170"/>
    </source>
</evidence>
<dbReference type="InterPro" id="IPR036390">
    <property type="entry name" value="WH_DNA-bd_sf"/>
</dbReference>
<proteinExistence type="predicted"/>
<dbReference type="EMBL" id="BAAARB010000013">
    <property type="protein sequence ID" value="GAA2384122.1"/>
    <property type="molecule type" value="Genomic_DNA"/>
</dbReference>
<sequence>MPVRPRDRARALLADAPDGMDAHEVADSLGVHVTTARFHLNNLVDEGSAVTETTEPRGVGRPRVVYRIVPAPSADELVHLLLRRIGETEAERERVAAETGRLWARGRRGADVDAVAVPDPVTVVEAMLTRLGFRVTDALSAFGEHQLSVCGCPLQSIASRNPEIAHGIVRGAVEFALEQASPALGGAYAVDVSPDSAGDCELVLRLSGVHTPAVRTT</sequence>
<name>A0ABP5UMR7_9ACTN</name>
<evidence type="ECO:0000313" key="1">
    <source>
        <dbReference type="EMBL" id="GAA2384122.1"/>
    </source>
</evidence>
<comment type="caution">
    <text evidence="1">The sequence shown here is derived from an EMBL/GenBank/DDBJ whole genome shotgun (WGS) entry which is preliminary data.</text>
</comment>